<feature type="compositionally biased region" description="Basic and acidic residues" evidence="1">
    <location>
        <begin position="180"/>
        <end position="199"/>
    </location>
</feature>
<evidence type="ECO:0000313" key="4">
    <source>
        <dbReference type="Proteomes" id="UP000580891"/>
    </source>
</evidence>
<name>A0A7V9YY78_9BACL</name>
<organism evidence="3 4">
    <name type="scientific">[Anoxybacillus] calidus</name>
    <dbReference type="NCBI Taxonomy" id="575178"/>
    <lineage>
        <taxon>Bacteria</taxon>
        <taxon>Bacillati</taxon>
        <taxon>Bacillota</taxon>
        <taxon>Bacilli</taxon>
        <taxon>Bacillales</taxon>
        <taxon>Anoxybacillaceae</taxon>
        <taxon>Paranoxybacillus</taxon>
    </lineage>
</organism>
<comment type="caution">
    <text evidence="3">The sequence shown here is derived from an EMBL/GenBank/DDBJ whole genome shotgun (WGS) entry which is preliminary data.</text>
</comment>
<feature type="region of interest" description="Disordered" evidence="1">
    <location>
        <begin position="159"/>
        <end position="199"/>
    </location>
</feature>
<proteinExistence type="predicted"/>
<dbReference type="Proteomes" id="UP000580891">
    <property type="component" value="Unassembled WGS sequence"/>
</dbReference>
<protein>
    <submittedName>
        <fullName evidence="3">YhcN/YlaJ family sporulation lipoprotein</fullName>
    </submittedName>
</protein>
<dbReference type="AlphaFoldDB" id="A0A7V9YY78"/>
<keyword evidence="3" id="KW-0449">Lipoprotein</keyword>
<feature type="compositionally biased region" description="Polar residues" evidence="1">
    <location>
        <begin position="162"/>
        <end position="179"/>
    </location>
</feature>
<sequence length="199" mass="21850">MRVFSNLIIVAAIFITFAGCNLNEKNNSSNNNSVVHVKNTTDEKVVNKSGQDIAKRLVKIASSVPNVNDATAVVVGKYAIVGIDVNSKVDQSRVGTIKYSVAESLQKDPYGANAIIIADPDLNVRLREIAREVNNGRPVQGFMDELAAIVGRVMPEVPSDLLKTTNPEPTEQNNSQLNSNEKERLNNRQEKQSNDYLNK</sequence>
<dbReference type="EMBL" id="JACDUU010000002">
    <property type="protein sequence ID" value="MBA2870661.1"/>
    <property type="molecule type" value="Genomic_DNA"/>
</dbReference>
<reference evidence="3 4" key="1">
    <citation type="submission" date="2020-07" db="EMBL/GenBank/DDBJ databases">
        <title>Genomic Encyclopedia of Type Strains, Phase IV (KMG-IV): sequencing the most valuable type-strain genomes for metagenomic binning, comparative biology and taxonomic classification.</title>
        <authorList>
            <person name="Goeker M."/>
        </authorList>
    </citation>
    <scope>NUCLEOTIDE SEQUENCE [LARGE SCALE GENOMIC DNA]</scope>
    <source>
        <strain evidence="3 4">DSM 25220</strain>
    </source>
</reference>
<evidence type="ECO:0000256" key="2">
    <source>
        <dbReference type="SAM" id="SignalP"/>
    </source>
</evidence>
<evidence type="ECO:0000256" key="1">
    <source>
        <dbReference type="SAM" id="MobiDB-lite"/>
    </source>
</evidence>
<feature type="chain" id="PRO_5039095187" evidence="2">
    <location>
        <begin position="19"/>
        <end position="199"/>
    </location>
</feature>
<evidence type="ECO:0000313" key="3">
    <source>
        <dbReference type="EMBL" id="MBA2870661.1"/>
    </source>
</evidence>
<dbReference type="PROSITE" id="PS51257">
    <property type="entry name" value="PROKAR_LIPOPROTEIN"/>
    <property type="match status" value="1"/>
</dbReference>
<dbReference type="NCBIfam" id="TIGR02898">
    <property type="entry name" value="spore_YhcN_YlaJ"/>
    <property type="match status" value="1"/>
</dbReference>
<dbReference type="InterPro" id="IPR014247">
    <property type="entry name" value="Spore_lipoprot_YhcN/YlaJ"/>
</dbReference>
<dbReference type="Pfam" id="PF09580">
    <property type="entry name" value="Spore_YhcN_YlaJ"/>
    <property type="match status" value="1"/>
</dbReference>
<keyword evidence="2" id="KW-0732">Signal</keyword>
<dbReference type="GO" id="GO:0030435">
    <property type="term" value="P:sporulation resulting in formation of a cellular spore"/>
    <property type="evidence" value="ECO:0007669"/>
    <property type="project" value="InterPro"/>
</dbReference>
<keyword evidence="4" id="KW-1185">Reference proteome</keyword>
<dbReference type="RefSeq" id="WP_181536995.1">
    <property type="nucleotide sequence ID" value="NZ_JACDUU010000002.1"/>
</dbReference>
<dbReference type="InterPro" id="IPR019076">
    <property type="entry name" value="Spore_lipoprot_YhcN/YlaJ-like"/>
</dbReference>
<gene>
    <name evidence="3" type="ORF">HNQ85_000931</name>
</gene>
<accession>A0A7V9YY78</accession>
<feature type="signal peptide" evidence="2">
    <location>
        <begin position="1"/>
        <end position="18"/>
    </location>
</feature>